<evidence type="ECO:0000313" key="2">
    <source>
        <dbReference type="EMBL" id="OGY46714.1"/>
    </source>
</evidence>
<feature type="region of interest" description="Disordered" evidence="1">
    <location>
        <begin position="33"/>
        <end position="68"/>
    </location>
</feature>
<dbReference type="AlphaFoldDB" id="A0A1G1Y3E3"/>
<reference evidence="2 3" key="1">
    <citation type="journal article" date="2016" name="Nat. Commun.">
        <title>Thousands of microbial genomes shed light on interconnected biogeochemical processes in an aquifer system.</title>
        <authorList>
            <person name="Anantharaman K."/>
            <person name="Brown C.T."/>
            <person name="Hug L.A."/>
            <person name="Sharon I."/>
            <person name="Castelle C.J."/>
            <person name="Probst A.J."/>
            <person name="Thomas B.C."/>
            <person name="Singh A."/>
            <person name="Wilkins M.J."/>
            <person name="Karaoz U."/>
            <person name="Brodie E.L."/>
            <person name="Williams K.H."/>
            <person name="Hubbard S.S."/>
            <person name="Banfield J.F."/>
        </authorList>
    </citation>
    <scope>NUCLEOTIDE SEQUENCE [LARGE SCALE GENOMIC DNA]</scope>
</reference>
<organism evidence="2 3">
    <name type="scientific">Candidatus Buchananbacteria bacterium RIFCSPHIGHO2_01_FULL_44_11</name>
    <dbReference type="NCBI Taxonomy" id="1797535"/>
    <lineage>
        <taxon>Bacteria</taxon>
        <taxon>Candidatus Buchananiibacteriota</taxon>
    </lineage>
</organism>
<gene>
    <name evidence="2" type="ORF">A2744_01470</name>
</gene>
<protein>
    <submittedName>
        <fullName evidence="2">Uncharacterized protein</fullName>
    </submittedName>
</protein>
<evidence type="ECO:0000313" key="3">
    <source>
        <dbReference type="Proteomes" id="UP000178240"/>
    </source>
</evidence>
<accession>A0A1G1Y3E3</accession>
<comment type="caution">
    <text evidence="2">The sequence shown here is derived from an EMBL/GenBank/DDBJ whole genome shotgun (WGS) entry which is preliminary data.</text>
</comment>
<dbReference type="Proteomes" id="UP000178240">
    <property type="component" value="Unassembled WGS sequence"/>
</dbReference>
<dbReference type="EMBL" id="MHIE01000002">
    <property type="protein sequence ID" value="OGY46714.1"/>
    <property type="molecule type" value="Genomic_DNA"/>
</dbReference>
<proteinExistence type="predicted"/>
<evidence type="ECO:0000256" key="1">
    <source>
        <dbReference type="SAM" id="MobiDB-lite"/>
    </source>
</evidence>
<name>A0A1G1Y3E3_9BACT</name>
<sequence length="68" mass="7780">MQKVIWAEAGGEKTVTLTGNPLKDFKRDLHRRGVPFRTETVQNGHHRSNGDAVNRQCRRKSPRALCPR</sequence>